<evidence type="ECO:0000256" key="6">
    <source>
        <dbReference type="RuleBase" id="RU361157"/>
    </source>
</evidence>
<evidence type="ECO:0000256" key="2">
    <source>
        <dbReference type="ARBA" id="ARBA00022692"/>
    </source>
</evidence>
<dbReference type="Proteomes" id="UP000741013">
    <property type="component" value="Unassembled WGS sequence"/>
</dbReference>
<dbReference type="PANTHER" id="PTHR43229">
    <property type="entry name" value="NODULATION PROTEIN J"/>
    <property type="match status" value="1"/>
</dbReference>
<accession>A0ABS4PSM9</accession>
<evidence type="ECO:0000313" key="9">
    <source>
        <dbReference type="Proteomes" id="UP000741013"/>
    </source>
</evidence>
<name>A0ABS4PSM9_9PSEU</name>
<reference evidence="8 9" key="1">
    <citation type="submission" date="2021-03" db="EMBL/GenBank/DDBJ databases">
        <title>Sequencing the genomes of 1000 actinobacteria strains.</title>
        <authorList>
            <person name="Klenk H.-P."/>
        </authorList>
    </citation>
    <scope>NUCLEOTIDE SEQUENCE [LARGE SCALE GENOMIC DNA]</scope>
    <source>
        <strain evidence="8 9">DSM 45510</strain>
    </source>
</reference>
<gene>
    <name evidence="8" type="ORF">JOM49_003421</name>
</gene>
<feature type="transmembrane region" description="Helical" evidence="6">
    <location>
        <begin position="174"/>
        <end position="192"/>
    </location>
</feature>
<sequence>MTTLRVSWALGDSWTMIGRSIRHIVRNPEQVVVAVLLPAMILLVFRYMFGGAIDTGSTGYADYLIAGMIVLSVSMNSTSTATAVRSDLSEGFVDRLRSMPVYNSAVIIGHVAAAVVRNGISTLVMLGVGMLVGFTPRAGLDGWLAVAGLMLLFSVAMAFLAAILGMVAKTVEGASGLSVMLVFAPYVSSAFAPTDTLPGWLRVVAENQPITLVMDTVRPLLLGLPTTGDGWLAVLWWTGILLVAVPLAGHLFRPHTPH</sequence>
<feature type="transmembrane region" description="Helical" evidence="6">
    <location>
        <begin position="143"/>
        <end position="167"/>
    </location>
</feature>
<evidence type="ECO:0000256" key="4">
    <source>
        <dbReference type="ARBA" id="ARBA00023136"/>
    </source>
</evidence>
<dbReference type="InterPro" id="IPR000412">
    <property type="entry name" value="ABC_2_transport"/>
</dbReference>
<feature type="transmembrane region" description="Helical" evidence="6">
    <location>
        <begin position="230"/>
        <end position="252"/>
    </location>
</feature>
<comment type="similarity">
    <text evidence="6">Belongs to the ABC-2 integral membrane protein family.</text>
</comment>
<protein>
    <recommendedName>
        <fullName evidence="6">Transport permease protein</fullName>
    </recommendedName>
</protein>
<dbReference type="InterPro" id="IPR051784">
    <property type="entry name" value="Nod_factor_ABC_transporter"/>
</dbReference>
<keyword evidence="5" id="KW-0046">Antibiotic resistance</keyword>
<comment type="caution">
    <text evidence="8">The sequence shown here is derived from an EMBL/GenBank/DDBJ whole genome shotgun (WGS) entry which is preliminary data.</text>
</comment>
<feature type="transmembrane region" description="Helical" evidence="6">
    <location>
        <begin position="105"/>
        <end position="131"/>
    </location>
</feature>
<keyword evidence="6" id="KW-0813">Transport</keyword>
<dbReference type="Pfam" id="PF01061">
    <property type="entry name" value="ABC2_membrane"/>
    <property type="match status" value="1"/>
</dbReference>
<evidence type="ECO:0000259" key="7">
    <source>
        <dbReference type="PROSITE" id="PS51012"/>
    </source>
</evidence>
<keyword evidence="6" id="KW-1003">Cell membrane</keyword>
<keyword evidence="9" id="KW-1185">Reference proteome</keyword>
<keyword evidence="4 6" id="KW-0472">Membrane</keyword>
<evidence type="ECO:0000256" key="5">
    <source>
        <dbReference type="ARBA" id="ARBA00023251"/>
    </source>
</evidence>
<comment type="subcellular location">
    <subcellularLocation>
        <location evidence="6">Cell membrane</location>
        <topology evidence="6">Multi-pass membrane protein</topology>
    </subcellularLocation>
    <subcellularLocation>
        <location evidence="1">Membrane</location>
        <topology evidence="1">Multi-pass membrane protein</topology>
    </subcellularLocation>
</comment>
<dbReference type="PROSITE" id="PS51012">
    <property type="entry name" value="ABC_TM2"/>
    <property type="match status" value="1"/>
</dbReference>
<evidence type="ECO:0000313" key="8">
    <source>
        <dbReference type="EMBL" id="MBP2181895.1"/>
    </source>
</evidence>
<keyword evidence="3 6" id="KW-1133">Transmembrane helix</keyword>
<proteinExistence type="inferred from homology"/>
<dbReference type="PIRSF" id="PIRSF006648">
    <property type="entry name" value="DrrB"/>
    <property type="match status" value="1"/>
</dbReference>
<dbReference type="RefSeq" id="WP_209665258.1">
    <property type="nucleotide sequence ID" value="NZ_JAGGMS010000001.1"/>
</dbReference>
<evidence type="ECO:0000256" key="3">
    <source>
        <dbReference type="ARBA" id="ARBA00022989"/>
    </source>
</evidence>
<dbReference type="InterPro" id="IPR047817">
    <property type="entry name" value="ABC2_TM_bact-type"/>
</dbReference>
<dbReference type="EMBL" id="JAGGMS010000001">
    <property type="protein sequence ID" value="MBP2181895.1"/>
    <property type="molecule type" value="Genomic_DNA"/>
</dbReference>
<organism evidence="8 9">
    <name type="scientific">Amycolatopsis magusensis</name>
    <dbReference type="NCBI Taxonomy" id="882444"/>
    <lineage>
        <taxon>Bacteria</taxon>
        <taxon>Bacillati</taxon>
        <taxon>Actinomycetota</taxon>
        <taxon>Actinomycetes</taxon>
        <taxon>Pseudonocardiales</taxon>
        <taxon>Pseudonocardiaceae</taxon>
        <taxon>Amycolatopsis</taxon>
    </lineage>
</organism>
<feature type="transmembrane region" description="Helical" evidence="6">
    <location>
        <begin position="31"/>
        <end position="49"/>
    </location>
</feature>
<dbReference type="InterPro" id="IPR013525">
    <property type="entry name" value="ABC2_TM"/>
</dbReference>
<evidence type="ECO:0000256" key="1">
    <source>
        <dbReference type="ARBA" id="ARBA00004141"/>
    </source>
</evidence>
<feature type="transmembrane region" description="Helical" evidence="6">
    <location>
        <begin position="61"/>
        <end position="84"/>
    </location>
</feature>
<feature type="domain" description="ABC transmembrane type-2" evidence="7">
    <location>
        <begin position="29"/>
        <end position="255"/>
    </location>
</feature>
<dbReference type="PANTHER" id="PTHR43229:SF2">
    <property type="entry name" value="NODULATION PROTEIN J"/>
    <property type="match status" value="1"/>
</dbReference>
<keyword evidence="2 6" id="KW-0812">Transmembrane</keyword>